<keyword evidence="6" id="KW-1185">Reference proteome</keyword>
<organism evidence="5 6">
    <name type="scientific">Lentisphaera profundi</name>
    <dbReference type="NCBI Taxonomy" id="1658616"/>
    <lineage>
        <taxon>Bacteria</taxon>
        <taxon>Pseudomonadati</taxon>
        <taxon>Lentisphaerota</taxon>
        <taxon>Lentisphaeria</taxon>
        <taxon>Lentisphaerales</taxon>
        <taxon>Lentisphaeraceae</taxon>
        <taxon>Lentisphaera</taxon>
    </lineage>
</organism>
<dbReference type="PANTHER" id="PTHR30036">
    <property type="entry name" value="D-XYLOSE-BINDING PERIPLASMIC PROTEIN"/>
    <property type="match status" value="1"/>
</dbReference>
<dbReference type="InterPro" id="IPR050555">
    <property type="entry name" value="Bact_Solute-Bind_Prot2"/>
</dbReference>
<dbReference type="Proteomes" id="UP001214250">
    <property type="component" value="Chromosome 2"/>
</dbReference>
<dbReference type="Gene3D" id="3.40.50.2300">
    <property type="match status" value="2"/>
</dbReference>
<evidence type="ECO:0000313" key="5">
    <source>
        <dbReference type="EMBL" id="WDE98475.1"/>
    </source>
</evidence>
<keyword evidence="3" id="KW-0732">Signal</keyword>
<comment type="subcellular location">
    <subcellularLocation>
        <location evidence="1">Cell envelope</location>
    </subcellularLocation>
</comment>
<dbReference type="PANTHER" id="PTHR30036:SF1">
    <property type="entry name" value="D-XYLOSE-BINDING PERIPLASMIC PROTEIN"/>
    <property type="match status" value="1"/>
</dbReference>
<name>A0ABY7VW80_9BACT</name>
<evidence type="ECO:0000259" key="4">
    <source>
        <dbReference type="Pfam" id="PF13407"/>
    </source>
</evidence>
<evidence type="ECO:0000313" key="6">
    <source>
        <dbReference type="Proteomes" id="UP001214250"/>
    </source>
</evidence>
<reference evidence="5 6" key="1">
    <citation type="submission" date="2023-02" db="EMBL/GenBank/DDBJ databases">
        <title>Genome sequence of Lentisphaera profundi SAORIC-696.</title>
        <authorList>
            <person name="Kim e."/>
            <person name="Cho J.-C."/>
            <person name="Choi A."/>
            <person name="Kang I."/>
        </authorList>
    </citation>
    <scope>NUCLEOTIDE SEQUENCE [LARGE SCALE GENOMIC DNA]</scope>
    <source>
        <strain evidence="5 6">SAORIC-696</strain>
    </source>
</reference>
<accession>A0ABY7VW80</accession>
<feature type="domain" description="Periplasmic binding protein" evidence="4">
    <location>
        <begin position="40"/>
        <end position="298"/>
    </location>
</feature>
<evidence type="ECO:0000256" key="2">
    <source>
        <dbReference type="ARBA" id="ARBA00007639"/>
    </source>
</evidence>
<evidence type="ECO:0000256" key="3">
    <source>
        <dbReference type="ARBA" id="ARBA00022729"/>
    </source>
</evidence>
<dbReference type="CDD" id="cd19991">
    <property type="entry name" value="PBP1_ABC_xylose_binding"/>
    <property type="match status" value="1"/>
</dbReference>
<evidence type="ECO:0000256" key="1">
    <source>
        <dbReference type="ARBA" id="ARBA00004196"/>
    </source>
</evidence>
<proteinExistence type="inferred from homology"/>
<dbReference type="RefSeq" id="WP_274153346.1">
    <property type="nucleotide sequence ID" value="NZ_CP117812.1"/>
</dbReference>
<dbReference type="InterPro" id="IPR025997">
    <property type="entry name" value="SBP_2_dom"/>
</dbReference>
<comment type="similarity">
    <text evidence="2">Belongs to the bacterial solute-binding protein 2 family.</text>
</comment>
<dbReference type="EMBL" id="CP117812">
    <property type="protein sequence ID" value="WDE98475.1"/>
    <property type="molecule type" value="Genomic_DNA"/>
</dbReference>
<protein>
    <submittedName>
        <fullName evidence="5">Substrate-binding domain-containing protein</fullName>
    </submittedName>
</protein>
<sequence>MKNSILVTLSLILSVAIGLTFANKGGVSSTAESPDKKIIIGLSMDTLKEARWQKDRDIFVDSAQKLGAEVIVQSANSDDVLQMKNVKSLIAQKVDVLVIIPHNSMAMAEAVRLAHEAGIPVIAYDRLITNCDLDLYITFNNEKVGEAQAQTLLDHLPKTGQSRIVRVFGAPTDNNAKLFKQGQDKVILPAIEAGRIKVLHQGWAEGWMPKNSKIIVNAALANHGTDIQAILTSNDGTAGGAVQSLTEKNLTGKVLVTGQDAEIAAIQRIIRGEQLMTIYKPIKIIAARAAELAIDMANRKVIVAKHTTANGLKDVPSVLLDFHVVTKDNIEETIVKDGFHSAEELGLNK</sequence>
<dbReference type="Pfam" id="PF13407">
    <property type="entry name" value="Peripla_BP_4"/>
    <property type="match status" value="1"/>
</dbReference>
<gene>
    <name evidence="5" type="ORF">PQO03_21935</name>
</gene>
<dbReference type="InterPro" id="IPR028082">
    <property type="entry name" value="Peripla_BP_I"/>
</dbReference>
<dbReference type="SUPFAM" id="SSF53822">
    <property type="entry name" value="Periplasmic binding protein-like I"/>
    <property type="match status" value="1"/>
</dbReference>